<gene>
    <name evidence="1" type="ORF">MJG50_02635</name>
</gene>
<keyword evidence="2" id="KW-1185">Reference proteome</keyword>
<accession>A0AAW5DUA5</accession>
<comment type="caution">
    <text evidence="1">The sequence shown here is derived from an EMBL/GenBank/DDBJ whole genome shotgun (WGS) entry which is preliminary data.</text>
</comment>
<dbReference type="AlphaFoldDB" id="A0AAW5DUA5"/>
<organism evidence="1 2">
    <name type="scientific">Fredinandcohnia quinoae</name>
    <dbReference type="NCBI Taxonomy" id="2918902"/>
    <lineage>
        <taxon>Bacteria</taxon>
        <taxon>Bacillati</taxon>
        <taxon>Bacillota</taxon>
        <taxon>Bacilli</taxon>
        <taxon>Bacillales</taxon>
        <taxon>Bacillaceae</taxon>
        <taxon>Fredinandcohnia</taxon>
    </lineage>
</organism>
<evidence type="ECO:0000313" key="1">
    <source>
        <dbReference type="EMBL" id="MCH1624212.1"/>
    </source>
</evidence>
<protein>
    <submittedName>
        <fullName evidence="1">DUF3231 family protein</fullName>
    </submittedName>
</protein>
<dbReference type="RefSeq" id="WP_240252461.1">
    <property type="nucleotide sequence ID" value="NZ_JAKTTI010000002.1"/>
</dbReference>
<dbReference type="EMBL" id="JAKTTI010000002">
    <property type="protein sequence ID" value="MCH1624212.1"/>
    <property type="molecule type" value="Genomic_DNA"/>
</dbReference>
<dbReference type="Proteomes" id="UP001431131">
    <property type="component" value="Unassembled WGS sequence"/>
</dbReference>
<evidence type="ECO:0000313" key="2">
    <source>
        <dbReference type="Proteomes" id="UP001431131"/>
    </source>
</evidence>
<name>A0AAW5DUA5_9BACI</name>
<proteinExistence type="predicted"/>
<sequence length="338" mass="38260">MNEKEKIIKLTCAEISSLWATYMNDCMVICVMTHFSETVEDSEVKQIVEETIQIAQKHKSTIKDIFINEGIAVPNGFEIDKDVVHNAPKLFSDIFYLNYVLQMSKFGVTSHTAGLTLAARKDIRQMYDDFIDDTSQLFQDVVDCLEGKGVFVRMPYMNYQKEVTYVDEKKFLTGWFGRRRALLGVEVTHLTMNAINNEIGRATCTGFSQVAKDKELRDYFLRGKHVCAHLLSSIQDVLEESDVPTAMSWDQSVTASTEAPFSDQLMLYIVGELSNLGIAAYGNGIATSMRRDIASMYLGFMSKTGAYGEDGLNLMIERNWMELPPQFDDRDKLAKSRG</sequence>
<dbReference type="Pfam" id="PF11553">
    <property type="entry name" value="DUF3231"/>
    <property type="match status" value="2"/>
</dbReference>
<dbReference type="InterPro" id="IPR012347">
    <property type="entry name" value="Ferritin-like"/>
</dbReference>
<dbReference type="InterPro" id="IPR021617">
    <property type="entry name" value="DUF3231"/>
</dbReference>
<reference evidence="1" key="1">
    <citation type="submission" date="2022-02" db="EMBL/GenBank/DDBJ databases">
        <title>Fredinandcohnia quinoae sp. nov. isolated from Chenopodium quinoa seeds.</title>
        <authorList>
            <person name="Saati-Santamaria Z."/>
            <person name="Flores-Felix J.D."/>
            <person name="Igual J.M."/>
            <person name="Velazquez E."/>
            <person name="Garcia-Fraile P."/>
            <person name="Martinez-Molina E."/>
        </authorList>
    </citation>
    <scope>NUCLEOTIDE SEQUENCE</scope>
    <source>
        <strain evidence="1">SECRCQ15</strain>
    </source>
</reference>
<dbReference type="Gene3D" id="1.20.1260.10">
    <property type="match status" value="2"/>
</dbReference>